<feature type="region of interest" description="Disordered" evidence="1">
    <location>
        <begin position="581"/>
        <end position="631"/>
    </location>
</feature>
<feature type="domain" description="PX" evidence="2">
    <location>
        <begin position="734"/>
        <end position="976"/>
    </location>
</feature>
<dbReference type="PROSITE" id="PS50195">
    <property type="entry name" value="PX"/>
    <property type="match status" value="1"/>
</dbReference>
<feature type="compositionally biased region" description="Basic and acidic residues" evidence="1">
    <location>
        <begin position="702"/>
        <end position="724"/>
    </location>
</feature>
<dbReference type="InterPro" id="IPR001683">
    <property type="entry name" value="PX_dom"/>
</dbReference>
<feature type="region of interest" description="Disordered" evidence="1">
    <location>
        <begin position="674"/>
        <end position="730"/>
    </location>
</feature>
<feature type="compositionally biased region" description="Basic and acidic residues" evidence="1">
    <location>
        <begin position="443"/>
        <end position="454"/>
    </location>
</feature>
<feature type="region of interest" description="Disordered" evidence="1">
    <location>
        <begin position="833"/>
        <end position="916"/>
    </location>
</feature>
<comment type="caution">
    <text evidence="3">The sequence shown here is derived from an EMBL/GenBank/DDBJ whole genome shotgun (WGS) entry which is preliminary data.</text>
</comment>
<evidence type="ECO:0000259" key="2">
    <source>
        <dbReference type="PROSITE" id="PS50195"/>
    </source>
</evidence>
<dbReference type="SUPFAM" id="SSF64268">
    <property type="entry name" value="PX domain"/>
    <property type="match status" value="1"/>
</dbReference>
<dbReference type="GO" id="GO:0035091">
    <property type="term" value="F:phosphatidylinositol binding"/>
    <property type="evidence" value="ECO:0007669"/>
    <property type="project" value="InterPro"/>
</dbReference>
<gene>
    <name evidence="3" type="ORF">BGZ99_008713</name>
</gene>
<dbReference type="Pfam" id="PF00787">
    <property type="entry name" value="PX"/>
    <property type="match status" value="1"/>
</dbReference>
<feature type="compositionally biased region" description="Basic and acidic residues" evidence="1">
    <location>
        <begin position="9"/>
        <end position="19"/>
    </location>
</feature>
<proteinExistence type="predicted"/>
<sequence length="976" mass="105457">MRPSSKVSHAIEHCPDYQRAEGSPPPAATLAALALQRQSDKILVEIEDAQYTPTSDQAVLLSRQCKQALDVRRRVWEASNLLESALNHVEDIEDEDEPRILRESMDTLQIHVRDALKTGSMLNRHTLGLFSTSPKFTAKSPFTSPGFGTSPSFNPTGVPASTSPVKWATVSSTLAPLPSTVLSPEQVTRSTLIAVSDGPLSISTTPPPLSKSSNKSRRQEQKQELTVPISPASSIATFATAMTSQPDEALEAPSVSSSAVNTMMPSTVNTPSKPLTMDSESKSFRSTESTTNSTSRRRVPRGLFSSASTPGLEPIKLPSVDSEFRSSSTSHHTPRGQSEDSGQRQEGNTVHGRKEAPRLTTEGDAEANGMTSSQFSAVSSSHGSLFGSSSSQPQSPHSPITSAFSSPTTSGLKSPASPLQRSQPKPSPIQTKSVSTVAQNEDEGNKRSKSHGQDEDGISQLVKDLERAMNPTPTEPSPKPYFLQGKGLLQRIPSQVSMDDGLLDEDGEVLPSEDSDRGDTEGEGPSLSRGSGSLRRRRSGSKRQVRISRSRSRNRSKGWQESRVKPALTPIEVGYPSALVSSEWPFDRSPPRGRTMTPSTSAPQLSTQRRQLDSASVQQRHSQGWQPGSGPHLPFAESVAIGNPIRVGKGIASFTVYTITLKLCDPARAVLHPPPASSRLGEGQGHHRLHAGHAPERSAATRPEHSHAQEHRAEAPRVVREAGDSRPLITKAPSKASIMLTRSLSSPDLAGSAERLLMSIREGDGLLPPLPAAAVLHSQTITDIRTNTAGMSMMGTAAAAATTPGRIIHVRKRYSDFVAMRAQLVELLKDTSRNEKRGQPPQQHQQQQHRQQRSLQLPQSASPYNSASMSRSMIITDHEDMNDDDDDDEQAGLRAAGSGMHSRYGSEVSTASGSNSGVSCASILRGMPKLPPKKVVGKFRPAFVEKRRRELEYFLEWIVAHPIVGDCPVVVRWFLG</sequence>
<feature type="compositionally biased region" description="Polar residues" evidence="1">
    <location>
        <begin position="399"/>
        <end position="439"/>
    </location>
</feature>
<keyword evidence="4" id="KW-1185">Reference proteome</keyword>
<feature type="region of interest" description="Disordered" evidence="1">
    <location>
        <begin position="1"/>
        <end position="25"/>
    </location>
</feature>
<reference evidence="3" key="1">
    <citation type="journal article" date="2020" name="Fungal Divers.">
        <title>Resolving the Mortierellaceae phylogeny through synthesis of multi-gene phylogenetics and phylogenomics.</title>
        <authorList>
            <person name="Vandepol N."/>
            <person name="Liber J."/>
            <person name="Desiro A."/>
            <person name="Na H."/>
            <person name="Kennedy M."/>
            <person name="Barry K."/>
            <person name="Grigoriev I.V."/>
            <person name="Miller A.N."/>
            <person name="O'Donnell K."/>
            <person name="Stajich J.E."/>
            <person name="Bonito G."/>
        </authorList>
    </citation>
    <scope>NUCLEOTIDE SEQUENCE</scope>
    <source>
        <strain evidence="3">REB-010B</strain>
    </source>
</reference>
<dbReference type="EMBL" id="JAAAIP010000069">
    <property type="protein sequence ID" value="KAG0326948.1"/>
    <property type="molecule type" value="Genomic_DNA"/>
</dbReference>
<evidence type="ECO:0000313" key="4">
    <source>
        <dbReference type="Proteomes" id="UP000738325"/>
    </source>
</evidence>
<feature type="compositionally biased region" description="Polar residues" evidence="1">
    <location>
        <begin position="861"/>
        <end position="873"/>
    </location>
</feature>
<feature type="compositionally biased region" description="Polar residues" evidence="1">
    <location>
        <begin position="325"/>
        <end position="336"/>
    </location>
</feature>
<dbReference type="OrthoDB" id="10254720at2759"/>
<feature type="compositionally biased region" description="Acidic residues" evidence="1">
    <location>
        <begin position="501"/>
        <end position="513"/>
    </location>
</feature>
<feature type="compositionally biased region" description="Acidic residues" evidence="1">
    <location>
        <begin position="880"/>
        <end position="890"/>
    </location>
</feature>
<evidence type="ECO:0000313" key="3">
    <source>
        <dbReference type="EMBL" id="KAG0326948.1"/>
    </source>
</evidence>
<feature type="compositionally biased region" description="Basic residues" evidence="1">
    <location>
        <begin position="534"/>
        <end position="556"/>
    </location>
</feature>
<evidence type="ECO:0000256" key="1">
    <source>
        <dbReference type="SAM" id="MobiDB-lite"/>
    </source>
</evidence>
<feature type="region of interest" description="Disordered" evidence="1">
    <location>
        <begin position="244"/>
        <end position="563"/>
    </location>
</feature>
<dbReference type="InterPro" id="IPR036871">
    <property type="entry name" value="PX_dom_sf"/>
</dbReference>
<feature type="compositionally biased region" description="Polar residues" evidence="1">
    <location>
        <begin position="907"/>
        <end position="916"/>
    </location>
</feature>
<protein>
    <recommendedName>
        <fullName evidence="2">PX domain-containing protein</fullName>
    </recommendedName>
</protein>
<feature type="compositionally biased region" description="Polar residues" evidence="1">
    <location>
        <begin position="596"/>
        <end position="626"/>
    </location>
</feature>
<dbReference type="Proteomes" id="UP000738325">
    <property type="component" value="Unassembled WGS sequence"/>
</dbReference>
<name>A0A9P6UYX8_9FUNG</name>
<feature type="region of interest" description="Disordered" evidence="1">
    <location>
        <begin position="197"/>
        <end position="231"/>
    </location>
</feature>
<feature type="compositionally biased region" description="Low complexity" evidence="1">
    <location>
        <begin position="839"/>
        <end position="860"/>
    </location>
</feature>
<dbReference type="AlphaFoldDB" id="A0A9P6UYX8"/>
<organism evidence="3 4">
    <name type="scientific">Dissophora globulifera</name>
    <dbReference type="NCBI Taxonomy" id="979702"/>
    <lineage>
        <taxon>Eukaryota</taxon>
        <taxon>Fungi</taxon>
        <taxon>Fungi incertae sedis</taxon>
        <taxon>Mucoromycota</taxon>
        <taxon>Mortierellomycotina</taxon>
        <taxon>Mortierellomycetes</taxon>
        <taxon>Mortierellales</taxon>
        <taxon>Mortierellaceae</taxon>
        <taxon>Dissophora</taxon>
    </lineage>
</organism>
<feature type="compositionally biased region" description="Polar residues" evidence="1">
    <location>
        <begin position="254"/>
        <end position="273"/>
    </location>
</feature>
<accession>A0A9P6UYX8</accession>
<dbReference type="Gene3D" id="3.30.1520.10">
    <property type="entry name" value="Phox-like domain"/>
    <property type="match status" value="1"/>
</dbReference>
<feature type="compositionally biased region" description="Low complexity" evidence="1">
    <location>
        <begin position="375"/>
        <end position="398"/>
    </location>
</feature>